<dbReference type="EMBL" id="CP001776">
    <property type="protein sequence ID" value="ADB42996.1"/>
    <property type="molecule type" value="Genomic_DNA"/>
</dbReference>
<dbReference type="Proteomes" id="UP000002028">
    <property type="component" value="Plasmid pSLIN07"/>
</dbReference>
<dbReference type="RefSeq" id="WP_012931473.1">
    <property type="nucleotide sequence ID" value="NC_013737.1"/>
</dbReference>
<proteinExistence type="predicted"/>
<keyword evidence="2" id="KW-1185">Reference proteome</keyword>
<geneLocation type="plasmid" evidence="1 2">
    <name>pSLIN07</name>
</geneLocation>
<protein>
    <submittedName>
        <fullName evidence="1">Uncharacterized protein</fullName>
    </submittedName>
</protein>
<keyword evidence="1" id="KW-0614">Plasmid</keyword>
<dbReference type="AlphaFoldDB" id="D2QW14"/>
<dbReference type="KEGG" id="sli:Slin_7053"/>
<organism evidence="1 2">
    <name type="scientific">Spirosoma linguale (strain ATCC 33905 / DSM 74 / LMG 10896 / Claus 1)</name>
    <dbReference type="NCBI Taxonomy" id="504472"/>
    <lineage>
        <taxon>Bacteria</taxon>
        <taxon>Pseudomonadati</taxon>
        <taxon>Bacteroidota</taxon>
        <taxon>Cytophagia</taxon>
        <taxon>Cytophagales</taxon>
        <taxon>Cytophagaceae</taxon>
        <taxon>Spirosoma</taxon>
    </lineage>
</organism>
<evidence type="ECO:0000313" key="1">
    <source>
        <dbReference type="EMBL" id="ADB42996.1"/>
    </source>
</evidence>
<gene>
    <name evidence="1" type="ordered locus">Slin_7053</name>
</gene>
<accession>D2QW14</accession>
<name>D2QW14_SPILD</name>
<reference evidence="1 2" key="1">
    <citation type="journal article" date="2010" name="Stand. Genomic Sci.">
        <title>Complete genome sequence of Spirosoma linguale type strain (1).</title>
        <authorList>
            <person name="Lail K."/>
            <person name="Sikorski J."/>
            <person name="Saunders E."/>
            <person name="Lapidus A."/>
            <person name="Glavina Del Rio T."/>
            <person name="Copeland A."/>
            <person name="Tice H."/>
            <person name="Cheng J.-F."/>
            <person name="Lucas S."/>
            <person name="Nolan M."/>
            <person name="Bruce D."/>
            <person name="Goodwin L."/>
            <person name="Pitluck S."/>
            <person name="Ivanova N."/>
            <person name="Mavromatis K."/>
            <person name="Ovchinnikova G."/>
            <person name="Pati A."/>
            <person name="Chen A."/>
            <person name="Palaniappan K."/>
            <person name="Land M."/>
            <person name="Hauser L."/>
            <person name="Chang Y.-J."/>
            <person name="Jeffries C.D."/>
            <person name="Chain P."/>
            <person name="Brettin T."/>
            <person name="Detter J.C."/>
            <person name="Schuetze A."/>
            <person name="Rohde M."/>
            <person name="Tindall B.J."/>
            <person name="Goeker M."/>
            <person name="Bristow J."/>
            <person name="Eisen J.A."/>
            <person name="Markowitz V."/>
            <person name="Hugenholtz P."/>
            <person name="Kyrpides N.C."/>
            <person name="Klenk H.-P."/>
            <person name="Chen F."/>
        </authorList>
    </citation>
    <scope>NUCLEOTIDE SEQUENCE [LARGE SCALE GENOMIC DNA]</scope>
    <source>
        <strain evidence="2">ATCC 33905 / DSM 74 / LMG 10896 / Claus 1</strain>
    </source>
</reference>
<evidence type="ECO:0000313" key="2">
    <source>
        <dbReference type="Proteomes" id="UP000002028"/>
    </source>
</evidence>
<sequence>MLKSPRNPNKKVTAAPKMVAVIKNGHTAAELKEMGERWANHQGPYLTLAETIAIEKAKRNNQADKPE</sequence>
<dbReference type="HOGENOM" id="CLU_2810273_0_0_10"/>